<dbReference type="Proteomes" id="UP000799536">
    <property type="component" value="Unassembled WGS sequence"/>
</dbReference>
<gene>
    <name evidence="2" type="ORF">GQ43DRAFT_395478</name>
</gene>
<organism evidence="2 3">
    <name type="scientific">Delitschia confertaspora ATCC 74209</name>
    <dbReference type="NCBI Taxonomy" id="1513339"/>
    <lineage>
        <taxon>Eukaryota</taxon>
        <taxon>Fungi</taxon>
        <taxon>Dikarya</taxon>
        <taxon>Ascomycota</taxon>
        <taxon>Pezizomycotina</taxon>
        <taxon>Dothideomycetes</taxon>
        <taxon>Pleosporomycetidae</taxon>
        <taxon>Pleosporales</taxon>
        <taxon>Delitschiaceae</taxon>
        <taxon>Delitschia</taxon>
    </lineage>
</organism>
<dbReference type="EMBL" id="ML994001">
    <property type="protein sequence ID" value="KAF2200879.1"/>
    <property type="molecule type" value="Genomic_DNA"/>
</dbReference>
<feature type="region of interest" description="Disordered" evidence="1">
    <location>
        <begin position="1"/>
        <end position="126"/>
    </location>
</feature>
<feature type="compositionally biased region" description="Basic and acidic residues" evidence="1">
    <location>
        <begin position="83"/>
        <end position="112"/>
    </location>
</feature>
<evidence type="ECO:0000256" key="1">
    <source>
        <dbReference type="SAM" id="MobiDB-lite"/>
    </source>
</evidence>
<accession>A0A9P4JMB0</accession>
<keyword evidence="3" id="KW-1185">Reference proteome</keyword>
<dbReference type="OrthoDB" id="3359339at2759"/>
<protein>
    <submittedName>
        <fullName evidence="2">Uncharacterized protein</fullName>
    </submittedName>
</protein>
<comment type="caution">
    <text evidence="2">The sequence shown here is derived from an EMBL/GenBank/DDBJ whole genome shotgun (WGS) entry which is preliminary data.</text>
</comment>
<name>A0A9P4JMB0_9PLEO</name>
<sequence length="126" mass="13128">MSSDQNPLDIAKQAEKDLNSYPAKHGHDLSGNKRAAPRGTGDSTLNSGIDDSVQQKFPGSSAIYGSSASCVGDNCEIPLSDGGDIKPGTDRLYKSKDFEGAGGPEDKRKIYEEANPGAGDVGGNVR</sequence>
<evidence type="ECO:0000313" key="2">
    <source>
        <dbReference type="EMBL" id="KAF2200879.1"/>
    </source>
</evidence>
<evidence type="ECO:0000313" key="3">
    <source>
        <dbReference type="Proteomes" id="UP000799536"/>
    </source>
</evidence>
<reference evidence="2" key="1">
    <citation type="journal article" date="2020" name="Stud. Mycol.">
        <title>101 Dothideomycetes genomes: a test case for predicting lifestyles and emergence of pathogens.</title>
        <authorList>
            <person name="Haridas S."/>
            <person name="Albert R."/>
            <person name="Binder M."/>
            <person name="Bloem J."/>
            <person name="Labutti K."/>
            <person name="Salamov A."/>
            <person name="Andreopoulos B."/>
            <person name="Baker S."/>
            <person name="Barry K."/>
            <person name="Bills G."/>
            <person name="Bluhm B."/>
            <person name="Cannon C."/>
            <person name="Castanera R."/>
            <person name="Culley D."/>
            <person name="Daum C."/>
            <person name="Ezra D."/>
            <person name="Gonzalez J."/>
            <person name="Henrissat B."/>
            <person name="Kuo A."/>
            <person name="Liang C."/>
            <person name="Lipzen A."/>
            <person name="Lutzoni F."/>
            <person name="Magnuson J."/>
            <person name="Mondo S."/>
            <person name="Nolan M."/>
            <person name="Ohm R."/>
            <person name="Pangilinan J."/>
            <person name="Park H.-J."/>
            <person name="Ramirez L."/>
            <person name="Alfaro M."/>
            <person name="Sun H."/>
            <person name="Tritt A."/>
            <person name="Yoshinaga Y."/>
            <person name="Zwiers L.-H."/>
            <person name="Turgeon B."/>
            <person name="Goodwin S."/>
            <person name="Spatafora J."/>
            <person name="Crous P."/>
            <person name="Grigoriev I."/>
        </authorList>
    </citation>
    <scope>NUCLEOTIDE SEQUENCE</scope>
    <source>
        <strain evidence="2">ATCC 74209</strain>
    </source>
</reference>
<feature type="compositionally biased region" description="Polar residues" evidence="1">
    <location>
        <begin position="41"/>
        <end position="69"/>
    </location>
</feature>
<proteinExistence type="predicted"/>
<dbReference type="AlphaFoldDB" id="A0A9P4JMB0"/>